<sequence length="715" mass="79447">MSNYFLGNGVVWVQSTEEGDTSLEVTVPVVLPAGVRTKELTVLVKERDVLCIKYKESTLVQWRLYSRVSEDVEWRAVNSNVVVDLVKAEAATWPCLLRSSWNVNYFLGNGVVWVQSTEEGDTSLEVTVPVVLPAGVRTKELTVLVKERDVLCIKYKESTLVQWRLYSRVSEDVEWRAENSNVVVDLVKAEAATWPCLLNLPMRPDDALLTTTAELDVLFAKEVRPLPPVKVAPAAVEAKADGIDEEDLDRMLEETVQEVQELNMYVKAELKGMEEEEAEMKAKLQELEESLTTVEDEEAKETTKKQILLVEKMLEIHNKTRELRSHECTVETFLQTQVLDLRKSRINVGELNENETEAFLNDEERAMSAHELFAVGVGALQEQQIEQALHFLRLAAVHHRHSQSISILFRIYSELGSARGAYILLQRAKENDDLLDVTSNLQVAEMFDRGARHFPPIFGAAVYFYQRAARCGSVHAMIGLAQLFLRGSTTATTLNEEEREANIDKKKYHAWLEQAIGRGSGAALFIKGCMHLRGEHGCEKSYRVAKDYLERSGKCQPEIIKRSAGVNAALEKLRIEEDAASGNTTELGSPMSPPTPPTSPSGGLTTAPQRSAPKVDVAARLAALDNQSPLSPVEGAARKPAKKATGGSHAAASARSRAFWERATVTGTAVYVVYTLAFPLRVMFLPQFYTAIQWFLDLFGFGGSSSGLDARGLMM</sequence>
<dbReference type="VEuPathDB" id="TriTrypDB:BSAL_62925"/>
<dbReference type="PROSITE" id="PS51203">
    <property type="entry name" value="CS"/>
    <property type="match status" value="2"/>
</dbReference>
<reference evidence="5" key="1">
    <citation type="submission" date="2015-09" db="EMBL/GenBank/DDBJ databases">
        <authorList>
            <consortium name="Pathogen Informatics"/>
        </authorList>
    </citation>
    <scope>NUCLEOTIDE SEQUENCE [LARGE SCALE GENOMIC DNA]</scope>
    <source>
        <strain evidence="5">Lake Konstanz</strain>
    </source>
</reference>
<dbReference type="AlphaFoldDB" id="A0A0S4IMM1"/>
<dbReference type="InterPro" id="IPR008978">
    <property type="entry name" value="HSP20-like_chaperone"/>
</dbReference>
<dbReference type="EMBL" id="CYKH01000335">
    <property type="protein sequence ID" value="CUF48788.1"/>
    <property type="molecule type" value="Genomic_DNA"/>
</dbReference>
<feature type="domain" description="CS" evidence="3">
    <location>
        <begin position="5"/>
        <end position="97"/>
    </location>
</feature>
<evidence type="ECO:0000313" key="5">
    <source>
        <dbReference type="Proteomes" id="UP000051952"/>
    </source>
</evidence>
<accession>A0A0S4IMM1</accession>
<name>A0A0S4IMM1_BODSA</name>
<evidence type="ECO:0000256" key="1">
    <source>
        <dbReference type="SAM" id="Coils"/>
    </source>
</evidence>
<evidence type="ECO:0000256" key="2">
    <source>
        <dbReference type="SAM" id="MobiDB-lite"/>
    </source>
</evidence>
<keyword evidence="4" id="KW-0812">Transmembrane</keyword>
<keyword evidence="5" id="KW-1185">Reference proteome</keyword>
<feature type="coiled-coil region" evidence="1">
    <location>
        <begin position="256"/>
        <end position="304"/>
    </location>
</feature>
<feature type="region of interest" description="Disordered" evidence="2">
    <location>
        <begin position="577"/>
        <end position="610"/>
    </location>
</feature>
<feature type="region of interest" description="Disordered" evidence="2">
    <location>
        <begin position="629"/>
        <end position="649"/>
    </location>
</feature>
<proteinExistence type="predicted"/>
<evidence type="ECO:0000313" key="4">
    <source>
        <dbReference type="EMBL" id="CUF48788.1"/>
    </source>
</evidence>
<keyword evidence="4" id="KW-0472">Membrane</keyword>
<dbReference type="Gene3D" id="2.60.40.790">
    <property type="match status" value="2"/>
</dbReference>
<dbReference type="OMA" id="TMYSVYT"/>
<dbReference type="SUPFAM" id="SSF49764">
    <property type="entry name" value="HSP20-like chaperones"/>
    <property type="match status" value="2"/>
</dbReference>
<dbReference type="OrthoDB" id="272077at2759"/>
<protein>
    <submittedName>
        <fullName evidence="4">Transmembrane protein, putative</fullName>
    </submittedName>
</protein>
<dbReference type="Proteomes" id="UP000051952">
    <property type="component" value="Unassembled WGS sequence"/>
</dbReference>
<dbReference type="InterPro" id="IPR007052">
    <property type="entry name" value="CS_dom"/>
</dbReference>
<keyword evidence="1" id="KW-0175">Coiled coil</keyword>
<dbReference type="InterPro" id="IPR011990">
    <property type="entry name" value="TPR-like_helical_dom_sf"/>
</dbReference>
<dbReference type="SUPFAM" id="SSF81901">
    <property type="entry name" value="HCP-like"/>
    <property type="match status" value="1"/>
</dbReference>
<gene>
    <name evidence="4" type="ORF">BSAL_62925</name>
</gene>
<evidence type="ECO:0000259" key="3">
    <source>
        <dbReference type="PROSITE" id="PS51203"/>
    </source>
</evidence>
<dbReference type="Gene3D" id="1.25.40.10">
    <property type="entry name" value="Tetratricopeptide repeat domain"/>
    <property type="match status" value="1"/>
</dbReference>
<organism evidence="4 5">
    <name type="scientific">Bodo saltans</name>
    <name type="common">Flagellated protozoan</name>
    <dbReference type="NCBI Taxonomy" id="75058"/>
    <lineage>
        <taxon>Eukaryota</taxon>
        <taxon>Discoba</taxon>
        <taxon>Euglenozoa</taxon>
        <taxon>Kinetoplastea</taxon>
        <taxon>Metakinetoplastina</taxon>
        <taxon>Eubodonida</taxon>
        <taxon>Bodonidae</taxon>
        <taxon>Bodo</taxon>
    </lineage>
</organism>
<feature type="domain" description="CS" evidence="3">
    <location>
        <begin position="106"/>
        <end position="198"/>
    </location>
</feature>